<name>A0A540NL88_MALBA</name>
<dbReference type="Proteomes" id="UP000315295">
    <property type="component" value="Unassembled WGS sequence"/>
</dbReference>
<evidence type="ECO:0000256" key="1">
    <source>
        <dbReference type="SAM" id="SignalP"/>
    </source>
</evidence>
<evidence type="ECO:0000313" key="2">
    <source>
        <dbReference type="EMBL" id="TQE11788.1"/>
    </source>
</evidence>
<proteinExistence type="predicted"/>
<dbReference type="EMBL" id="VIEB01000026">
    <property type="protein sequence ID" value="TQE11788.1"/>
    <property type="molecule type" value="Genomic_DNA"/>
</dbReference>
<gene>
    <name evidence="2" type="ORF">C1H46_002630</name>
</gene>
<feature type="chain" id="PRO_5021997112" evidence="1">
    <location>
        <begin position="25"/>
        <end position="79"/>
    </location>
</feature>
<keyword evidence="3" id="KW-1185">Reference proteome</keyword>
<evidence type="ECO:0000313" key="3">
    <source>
        <dbReference type="Proteomes" id="UP000315295"/>
    </source>
</evidence>
<protein>
    <submittedName>
        <fullName evidence="2">Uncharacterized protein</fullName>
    </submittedName>
</protein>
<accession>A0A540NL88</accession>
<keyword evidence="1" id="KW-0732">Signal</keyword>
<reference evidence="2 3" key="1">
    <citation type="journal article" date="2019" name="G3 (Bethesda)">
        <title>Sequencing of a Wild Apple (Malus baccata) Genome Unravels the Differences Between Cultivated and Wild Apple Species Regarding Disease Resistance and Cold Tolerance.</title>
        <authorList>
            <person name="Chen X."/>
        </authorList>
    </citation>
    <scope>NUCLEOTIDE SEQUENCE [LARGE SCALE GENOMIC DNA]</scope>
    <source>
        <strain evidence="3">cv. Shandingzi</strain>
        <tissue evidence="2">Leaves</tissue>
    </source>
</reference>
<comment type="caution">
    <text evidence="2">The sequence shown here is derived from an EMBL/GenBank/DDBJ whole genome shotgun (WGS) entry which is preliminary data.</text>
</comment>
<feature type="signal peptide" evidence="1">
    <location>
        <begin position="1"/>
        <end position="24"/>
    </location>
</feature>
<dbReference type="AlphaFoldDB" id="A0A540NL88"/>
<sequence>MRGQGYGFGAFWVWVRAVVQGGNSLQPQDLVSIYNSSGYVTQTVQNIFACKTMVRAVIEKQWIMGNDDEASENELIIRR</sequence>
<organism evidence="2 3">
    <name type="scientific">Malus baccata</name>
    <name type="common">Siberian crab apple</name>
    <name type="synonym">Pyrus baccata</name>
    <dbReference type="NCBI Taxonomy" id="106549"/>
    <lineage>
        <taxon>Eukaryota</taxon>
        <taxon>Viridiplantae</taxon>
        <taxon>Streptophyta</taxon>
        <taxon>Embryophyta</taxon>
        <taxon>Tracheophyta</taxon>
        <taxon>Spermatophyta</taxon>
        <taxon>Magnoliopsida</taxon>
        <taxon>eudicotyledons</taxon>
        <taxon>Gunneridae</taxon>
        <taxon>Pentapetalae</taxon>
        <taxon>rosids</taxon>
        <taxon>fabids</taxon>
        <taxon>Rosales</taxon>
        <taxon>Rosaceae</taxon>
        <taxon>Amygdaloideae</taxon>
        <taxon>Maleae</taxon>
        <taxon>Malus</taxon>
    </lineage>
</organism>